<dbReference type="NCBIfam" id="TIGR00430">
    <property type="entry name" value="Q_tRNA_tgt"/>
    <property type="match status" value="1"/>
</dbReference>
<feature type="active site" description="Nucleophile" evidence="7">
    <location>
        <position position="271"/>
    </location>
</feature>
<feature type="binding site" evidence="7">
    <location>
        <position position="146"/>
    </location>
    <ligand>
        <name>substrate</name>
    </ligand>
</feature>
<dbReference type="PANTHER" id="PTHR46499:SF1">
    <property type="entry name" value="QUEUINE TRNA-RIBOSYLTRANSFERASE"/>
    <property type="match status" value="1"/>
</dbReference>
<comment type="pathway">
    <text evidence="1 7">tRNA modification; tRNA-queuosine biosynthesis.</text>
</comment>
<comment type="catalytic activity">
    <reaction evidence="6 7">
        <text>7-aminomethyl-7-carbaguanine + guanosine(34) in tRNA = 7-aminomethyl-7-carbaguanosine(34) in tRNA + guanine</text>
        <dbReference type="Rhea" id="RHEA:24104"/>
        <dbReference type="Rhea" id="RHEA-COMP:10341"/>
        <dbReference type="Rhea" id="RHEA-COMP:10342"/>
        <dbReference type="ChEBI" id="CHEBI:16235"/>
        <dbReference type="ChEBI" id="CHEBI:58703"/>
        <dbReference type="ChEBI" id="CHEBI:74269"/>
        <dbReference type="ChEBI" id="CHEBI:82833"/>
        <dbReference type="EC" id="2.4.2.29"/>
    </reaction>
</comment>
<name>A0A4R5V3X6_9BACT</name>
<comment type="function">
    <text evidence="7">Catalyzes the base-exchange of a guanine (G) residue with the queuine precursor 7-aminomethyl-7-deazaguanine (PreQ1) at position 34 (anticodon wobble position) in tRNAs with GU(N) anticodons (tRNA-Asp, -Asn, -His and -Tyr). Catalysis occurs through a double-displacement mechanism. The nucleophile active site attacks the C1' of nucleotide 34 to detach the guanine base from the RNA, forming a covalent enzyme-RNA intermediate. The proton acceptor active site deprotonates the incoming PreQ1, allowing a nucleophilic attack on the C1' of the ribose to form the product. After dissociation, two additional enzymatic reactions on the tRNA convert PreQ1 to queuine (Q), resulting in the hypermodified nucleoside queuosine (7-(((4,5-cis-dihydroxy-2-cyclopenten-1-yl)amino)methyl)-7-deazaguanosine).</text>
</comment>
<dbReference type="Gene3D" id="3.20.20.105">
    <property type="entry name" value="Queuine tRNA-ribosyltransferase-like"/>
    <property type="match status" value="1"/>
</dbReference>
<evidence type="ECO:0000259" key="8">
    <source>
        <dbReference type="Pfam" id="PF01702"/>
    </source>
</evidence>
<feature type="binding site" evidence="7">
    <location>
        <begin position="92"/>
        <end position="96"/>
    </location>
    <ligand>
        <name>substrate</name>
    </ligand>
</feature>
<keyword evidence="2 7" id="KW-0328">Glycosyltransferase</keyword>
<feature type="binding site" evidence="7">
    <location>
        <position position="194"/>
    </location>
    <ligand>
        <name>substrate</name>
    </ligand>
</feature>
<dbReference type="HAMAP" id="MF_00168">
    <property type="entry name" value="Q_tRNA_Tgt"/>
    <property type="match status" value="1"/>
</dbReference>
<comment type="subunit">
    <text evidence="7">Homodimer. Within each dimer, one monomer is responsible for RNA recognition and catalysis, while the other monomer binds to the replacement base PreQ1.</text>
</comment>
<keyword evidence="10" id="KW-1185">Reference proteome</keyword>
<dbReference type="PANTHER" id="PTHR46499">
    <property type="entry name" value="QUEUINE TRNA-RIBOSYLTRANSFERASE"/>
    <property type="match status" value="1"/>
</dbReference>
<dbReference type="EMBL" id="SMUW01000030">
    <property type="protein sequence ID" value="TDK46610.1"/>
    <property type="molecule type" value="Genomic_DNA"/>
</dbReference>
<dbReference type="GO" id="GO:0008479">
    <property type="term" value="F:tRNA-guanosine(34) queuine transglycosylase activity"/>
    <property type="evidence" value="ECO:0007669"/>
    <property type="project" value="UniProtKB-UniRule"/>
</dbReference>
<dbReference type="NCBIfam" id="TIGR00449">
    <property type="entry name" value="tgt_general"/>
    <property type="match status" value="1"/>
</dbReference>
<dbReference type="InterPro" id="IPR004803">
    <property type="entry name" value="TGT"/>
</dbReference>
<accession>A0A4R5V3X6</accession>
<evidence type="ECO:0000256" key="5">
    <source>
        <dbReference type="ARBA" id="ARBA00022785"/>
    </source>
</evidence>
<feature type="region of interest" description="RNA binding; important for wobble base 34 recognition" evidence="7">
    <location>
        <begin position="276"/>
        <end position="280"/>
    </location>
</feature>
<feature type="domain" description="tRNA-guanine(15) transglycosylase-like" evidence="8">
    <location>
        <begin position="12"/>
        <end position="372"/>
    </location>
</feature>
<dbReference type="InterPro" id="IPR036511">
    <property type="entry name" value="TGT-like_sf"/>
</dbReference>
<evidence type="ECO:0000256" key="6">
    <source>
        <dbReference type="ARBA" id="ARBA00050112"/>
    </source>
</evidence>
<organism evidence="9 10">
    <name type="scientific">Algoriphagus formosus</name>
    <dbReference type="NCBI Taxonomy" id="2007308"/>
    <lineage>
        <taxon>Bacteria</taxon>
        <taxon>Pseudomonadati</taxon>
        <taxon>Bacteroidota</taxon>
        <taxon>Cytophagia</taxon>
        <taxon>Cytophagales</taxon>
        <taxon>Cyclobacteriaceae</taxon>
        <taxon>Algoriphagus</taxon>
    </lineage>
</organism>
<evidence type="ECO:0000256" key="1">
    <source>
        <dbReference type="ARBA" id="ARBA00004691"/>
    </source>
</evidence>
<keyword evidence="4 7" id="KW-0819">tRNA processing</keyword>
<comment type="similarity">
    <text evidence="7">Belongs to the queuine tRNA-ribosyltransferase family.</text>
</comment>
<evidence type="ECO:0000256" key="4">
    <source>
        <dbReference type="ARBA" id="ARBA00022694"/>
    </source>
</evidence>
<evidence type="ECO:0000256" key="3">
    <source>
        <dbReference type="ARBA" id="ARBA00022679"/>
    </source>
</evidence>
<comment type="caution">
    <text evidence="7">Lacks conserved residue(s) required for the propagation of feature annotation.</text>
</comment>
<feature type="binding site" evidence="7">
    <location>
        <position position="221"/>
    </location>
    <ligand>
        <name>substrate</name>
    </ligand>
</feature>
<evidence type="ECO:0000256" key="7">
    <source>
        <dbReference type="HAMAP-Rule" id="MF_00168"/>
    </source>
</evidence>
<dbReference type="GO" id="GO:0005829">
    <property type="term" value="C:cytosol"/>
    <property type="evidence" value="ECO:0007669"/>
    <property type="project" value="TreeGrafter"/>
</dbReference>
<evidence type="ECO:0000313" key="9">
    <source>
        <dbReference type="EMBL" id="TDK46610.1"/>
    </source>
</evidence>
<comment type="caution">
    <text evidence="9">The sequence shown here is derived from an EMBL/GenBank/DDBJ whole genome shotgun (WGS) entry which is preliminary data.</text>
</comment>
<evidence type="ECO:0000256" key="2">
    <source>
        <dbReference type="ARBA" id="ARBA00022676"/>
    </source>
</evidence>
<feature type="region of interest" description="RNA binding" evidence="7">
    <location>
        <begin position="252"/>
        <end position="258"/>
    </location>
</feature>
<proteinExistence type="inferred from homology"/>
<sequence>MKFTLAQEDPQSKARAGLVETDHGKIETPIFMPVGTAGTVKAVHQRELKEDVQAQIILGNTYHLYLRPGLDILEKAGGLHKFNGWDRPILTDSGGYQVFSLAGTRKIKEEGVTFKSHIDGSKHNFTPENVMDIQRTIGADIIMAFDECTPYPCEYGYARKSMEMTHRWLKRCTERFDSTEGKYGYNQTLFPIVQGSVYKDLRKQSAEFIAEQGREGNAIGGLSVGEPAEMMYEMTEIVTDLLPRDKPRYLMGVGTPANILECIALGVDMFDCVMPTRNARNGMLFTSEGIINIRNEKWKDDFTPIDPAIGNYASTFYSKAYLRHLTISKEILAAQIASIHNLSFYLWLVKEARNHILAGDFASWKTQMVKKVSTRL</sequence>
<dbReference type="GO" id="GO:0008616">
    <property type="term" value="P:tRNA queuosine(34) biosynthetic process"/>
    <property type="evidence" value="ECO:0007669"/>
    <property type="project" value="UniProtKB-UniRule"/>
</dbReference>
<protein>
    <recommendedName>
        <fullName evidence="7">Queuine tRNA-ribosyltransferase</fullName>
        <ecNumber evidence="7">2.4.2.29</ecNumber>
    </recommendedName>
    <alternativeName>
        <fullName evidence="7">Guanine insertion enzyme</fullName>
    </alternativeName>
    <alternativeName>
        <fullName evidence="7">tRNA-guanine transglycosylase</fullName>
    </alternativeName>
</protein>
<keyword evidence="5 7" id="KW-0671">Queuosine biosynthesis</keyword>
<gene>
    <name evidence="7 9" type="primary">tgt</name>
    <name evidence="9" type="ORF">E1898_06085</name>
</gene>
<dbReference type="AlphaFoldDB" id="A0A4R5V3X6"/>
<dbReference type="RefSeq" id="WP_133390231.1">
    <property type="nucleotide sequence ID" value="NZ_SMUW01000030.1"/>
</dbReference>
<feature type="active site" description="Proton acceptor" evidence="7">
    <location>
        <position position="92"/>
    </location>
</feature>
<dbReference type="FunFam" id="3.20.20.105:FF:000001">
    <property type="entry name" value="Queuine tRNA-ribosyltransferase"/>
    <property type="match status" value="1"/>
</dbReference>
<dbReference type="UniPathway" id="UPA00392"/>
<reference evidence="9 10" key="1">
    <citation type="submission" date="2019-03" db="EMBL/GenBank/DDBJ databases">
        <title>Algoriphagus aquimaris sp. nov., isolated form marine sediment in Pohang, Korea.</title>
        <authorList>
            <person name="Kim J."/>
            <person name="Yoon S.-H."/>
            <person name="Lee S.-S."/>
        </authorList>
    </citation>
    <scope>NUCLEOTIDE SEQUENCE [LARGE SCALE GENOMIC DNA]</scope>
    <source>
        <strain evidence="9 10">F21</strain>
    </source>
</reference>
<dbReference type="EC" id="2.4.2.29" evidence="7"/>
<dbReference type="Pfam" id="PF01702">
    <property type="entry name" value="TGT"/>
    <property type="match status" value="1"/>
</dbReference>
<keyword evidence="3 7" id="KW-0808">Transferase</keyword>
<evidence type="ECO:0000313" key="10">
    <source>
        <dbReference type="Proteomes" id="UP000295438"/>
    </source>
</evidence>
<dbReference type="InterPro" id="IPR050076">
    <property type="entry name" value="ArchSynthase1/Queuine_TRR"/>
</dbReference>
<dbReference type="Proteomes" id="UP000295438">
    <property type="component" value="Unassembled WGS sequence"/>
</dbReference>
<dbReference type="InterPro" id="IPR002616">
    <property type="entry name" value="tRNA_ribo_trans-like"/>
</dbReference>
<dbReference type="SUPFAM" id="SSF51713">
    <property type="entry name" value="tRNA-guanine transglycosylase"/>
    <property type="match status" value="1"/>
</dbReference>